<reference evidence="3 4" key="1">
    <citation type="submission" date="2017-06" db="EMBL/GenBank/DDBJ databases">
        <title>Streptomyces albireticuli Genome sequencing and assembly.</title>
        <authorList>
            <person name="Wang Y."/>
            <person name="Du B."/>
            <person name="Ding Y."/>
            <person name="Liu H."/>
            <person name="Hou Q."/>
            <person name="Liu K."/>
            <person name="Yao L."/>
            <person name="Wang C."/>
        </authorList>
    </citation>
    <scope>NUCLEOTIDE SEQUENCE [LARGE SCALE GENOMIC DNA]</scope>
    <source>
        <strain evidence="3 4">MDJK11</strain>
    </source>
</reference>
<dbReference type="AlphaFoldDB" id="A0A1Z2KVP8"/>
<organism evidence="3 4">
    <name type="scientific">Streptomyces albireticuli</name>
    <dbReference type="NCBI Taxonomy" id="1940"/>
    <lineage>
        <taxon>Bacteria</taxon>
        <taxon>Bacillati</taxon>
        <taxon>Actinomycetota</taxon>
        <taxon>Actinomycetes</taxon>
        <taxon>Kitasatosporales</taxon>
        <taxon>Streptomycetaceae</taxon>
        <taxon>Streptomyces</taxon>
    </lineage>
</organism>
<dbReference type="RefSeq" id="WP_087924790.1">
    <property type="nucleotide sequence ID" value="NZ_CP021744.1"/>
</dbReference>
<sequence>MSNSLAVATVTEALRLLIAHSVAPDVPFAVDVAARKPPAEPPTQPTITVFLHQVTPNGSLRGHDLPTRSGDGTLLRKPIAPLDLHYLISFYGDERELVAQRMLGSVVRTLHEVPSLPKELIEEAARSPFLAGTDLASSPLRVRFTPTKTDVDEMSKLWSTMIQTPFATSLTYQGTAVFIEGNEDPVAGKPVLKRTVRAIPTRQPLVDRVLSRPAGSPPGTEPVEGPVPAGHELVVLGAGLRADRVTARVGGLDVPLPAGRVRDDRAVVDVPPALPPGVHTVQLLHGLELGIPPKPHWALESNAAVFARRPGITGTIRVEDATGTDAVDAVLVLDLDMPVRTDQRVLLLLDEKRPPSDRPAAGYQFRAPFPLGERPDPSVVRIRIRGVRPAVYLVRVQVDGVQSALTLSAEGTFDAPAVDLSDTN</sequence>
<dbReference type="KEGG" id="salj:SMD11_0457"/>
<dbReference type="InterPro" id="IPR025351">
    <property type="entry name" value="Pvc16_N"/>
</dbReference>
<protein>
    <recommendedName>
        <fullName evidence="2">Pvc16 N-terminal domain-containing protein</fullName>
    </recommendedName>
</protein>
<accession>A0A1Z2KVP8</accession>
<evidence type="ECO:0000313" key="3">
    <source>
        <dbReference type="EMBL" id="ARZ66123.1"/>
    </source>
</evidence>
<dbReference type="Pfam" id="PF14065">
    <property type="entry name" value="Pvc16_N"/>
    <property type="match status" value="1"/>
</dbReference>
<feature type="domain" description="Pvc16 N-terminal" evidence="2">
    <location>
        <begin position="9"/>
        <end position="192"/>
    </location>
</feature>
<proteinExistence type="predicted"/>
<dbReference type="OrthoDB" id="527247at2"/>
<feature type="region of interest" description="Disordered" evidence="1">
    <location>
        <begin position="209"/>
        <end position="228"/>
    </location>
</feature>
<dbReference type="EMBL" id="CP021744">
    <property type="protein sequence ID" value="ARZ66123.1"/>
    <property type="molecule type" value="Genomic_DNA"/>
</dbReference>
<evidence type="ECO:0000259" key="2">
    <source>
        <dbReference type="Pfam" id="PF14065"/>
    </source>
</evidence>
<evidence type="ECO:0000256" key="1">
    <source>
        <dbReference type="SAM" id="MobiDB-lite"/>
    </source>
</evidence>
<dbReference type="Proteomes" id="UP000195755">
    <property type="component" value="Chromosome"/>
</dbReference>
<gene>
    <name evidence="3" type="ORF">SMD11_0457</name>
</gene>
<name>A0A1Z2KVP8_9ACTN</name>
<evidence type="ECO:0000313" key="4">
    <source>
        <dbReference type="Proteomes" id="UP000195755"/>
    </source>
</evidence>